<accession>A0A6J4KBD6</accession>
<protein>
    <recommendedName>
        <fullName evidence="3">Type II secretion system protein</fullName>
    </recommendedName>
</protein>
<evidence type="ECO:0008006" key="3">
    <source>
        <dbReference type="Google" id="ProtNLM"/>
    </source>
</evidence>
<feature type="transmembrane region" description="Helical" evidence="1">
    <location>
        <begin position="6"/>
        <end position="29"/>
    </location>
</feature>
<reference evidence="2" key="1">
    <citation type="submission" date="2020-02" db="EMBL/GenBank/DDBJ databases">
        <authorList>
            <person name="Meier V. D."/>
        </authorList>
    </citation>
    <scope>NUCLEOTIDE SEQUENCE</scope>
    <source>
        <strain evidence="2">AVDCRST_MAG71</strain>
    </source>
</reference>
<keyword evidence="1" id="KW-1133">Transmembrane helix</keyword>
<evidence type="ECO:0000313" key="2">
    <source>
        <dbReference type="EMBL" id="CAA9300436.1"/>
    </source>
</evidence>
<sequence length="169" mass="18483">MSARPVGTWFLVVAGIAVAASLIAAIAVIGSPSHQRNLRFDERREHELVLIKNAIEQHARSERRLPQALAELRQSDGTALNPVDPQTRQPYGYRALDARRYELCATFATARRPRDGSEPYVEDRWRHPAGRHCFTHALPKAGGAAQGHGAMAAAEAAIGSVETDIDGQR</sequence>
<keyword evidence="1" id="KW-0472">Membrane</keyword>
<gene>
    <name evidence="2" type="ORF">AVDCRST_MAG71-57</name>
</gene>
<keyword evidence="1" id="KW-0812">Transmembrane</keyword>
<name>A0A6J4KBD6_9GAMM</name>
<dbReference type="AlphaFoldDB" id="A0A6J4KBD6"/>
<dbReference type="EMBL" id="CADCUA010000013">
    <property type="protein sequence ID" value="CAA9300436.1"/>
    <property type="molecule type" value="Genomic_DNA"/>
</dbReference>
<proteinExistence type="predicted"/>
<organism evidence="2">
    <name type="scientific">uncultured Lysobacter sp</name>
    <dbReference type="NCBI Taxonomy" id="271060"/>
    <lineage>
        <taxon>Bacteria</taxon>
        <taxon>Pseudomonadati</taxon>
        <taxon>Pseudomonadota</taxon>
        <taxon>Gammaproteobacteria</taxon>
        <taxon>Lysobacterales</taxon>
        <taxon>Lysobacteraceae</taxon>
        <taxon>Lysobacter</taxon>
        <taxon>environmental samples</taxon>
    </lineage>
</organism>
<evidence type="ECO:0000256" key="1">
    <source>
        <dbReference type="SAM" id="Phobius"/>
    </source>
</evidence>